<keyword evidence="7 14" id="KW-0028">Amino-acid biosynthesis</keyword>
<organism evidence="16 17">
    <name type="scientific">Bos indicus x Bos taurus</name>
    <name type="common">Hybrid cattle</name>
    <dbReference type="NCBI Taxonomy" id="30522"/>
    <lineage>
        <taxon>Eukaryota</taxon>
        <taxon>Metazoa</taxon>
        <taxon>Chordata</taxon>
        <taxon>Craniata</taxon>
        <taxon>Vertebrata</taxon>
        <taxon>Euteleostomi</taxon>
        <taxon>Mammalia</taxon>
        <taxon>Eutheria</taxon>
        <taxon>Laurasiatheria</taxon>
        <taxon>Artiodactyla</taxon>
        <taxon>Ruminantia</taxon>
        <taxon>Pecora</taxon>
        <taxon>Bovidae</taxon>
        <taxon>Bovinae</taxon>
        <taxon>Bos</taxon>
    </lineage>
</organism>
<feature type="binding site" evidence="14">
    <location>
        <position position="133"/>
    </location>
    <ligand>
        <name>Fe(2+)</name>
        <dbReference type="ChEBI" id="CHEBI:29033"/>
        <note>for iron-dependent acireductone dioxygenase activity</note>
    </ligand>
</feature>
<dbReference type="InterPro" id="IPR014710">
    <property type="entry name" value="RmlC-like_jellyroll"/>
</dbReference>
<feature type="binding site" evidence="14">
    <location>
        <position position="133"/>
    </location>
    <ligand>
        <name>Ni(2+)</name>
        <dbReference type="ChEBI" id="CHEBI:49786"/>
        <note>for nickel-dependent acireductone dioxygenase activity</note>
    </ligand>
</feature>
<evidence type="ECO:0000256" key="4">
    <source>
        <dbReference type="ARBA" id="ARBA00004413"/>
    </source>
</evidence>
<dbReference type="UniPathway" id="UPA00904">
    <property type="reaction ID" value="UER00878"/>
</dbReference>
<evidence type="ECO:0000256" key="14">
    <source>
        <dbReference type="HAMAP-Rule" id="MF_03154"/>
    </source>
</evidence>
<reference evidence="16" key="2">
    <citation type="submission" date="2025-08" db="UniProtKB">
        <authorList>
            <consortium name="Ensembl"/>
        </authorList>
    </citation>
    <scope>IDENTIFICATION</scope>
</reference>
<gene>
    <name evidence="14 16" type="primary">ADI1</name>
    <name evidence="14" type="synonym">MTCBP1</name>
</gene>
<dbReference type="EC" id="1.13.11.53" evidence="14"/>
<dbReference type="Gene3D" id="2.60.120.10">
    <property type="entry name" value="Jelly Rolls"/>
    <property type="match status" value="1"/>
</dbReference>
<comment type="similarity">
    <text evidence="14">Belongs to the acireductone dioxygenase (ARD) family.</text>
</comment>
<keyword evidence="14" id="KW-1003">Cell membrane</keyword>
<keyword evidence="14" id="KW-0472">Membrane</keyword>
<dbReference type="GO" id="GO:0005886">
    <property type="term" value="C:plasma membrane"/>
    <property type="evidence" value="ECO:0007669"/>
    <property type="project" value="UniProtKB-SubCell"/>
</dbReference>
<feature type="binding site" evidence="14">
    <location>
        <position position="94"/>
    </location>
    <ligand>
        <name>Ni(2+)</name>
        <dbReference type="ChEBI" id="CHEBI:49786"/>
        <note>for nickel-dependent acireductone dioxygenase activity</note>
    </ligand>
</feature>
<dbReference type="GO" id="GO:0010308">
    <property type="term" value="F:acireductone dioxygenase (Ni2+-requiring) activity"/>
    <property type="evidence" value="ECO:0007669"/>
    <property type="project" value="UniProtKB-UniRule"/>
</dbReference>
<dbReference type="GO" id="GO:0005506">
    <property type="term" value="F:iron ion binding"/>
    <property type="evidence" value="ECO:0007669"/>
    <property type="project" value="UniProtKB-UniRule"/>
</dbReference>
<evidence type="ECO:0000313" key="16">
    <source>
        <dbReference type="Ensembl" id="ENSBIXP00005044955.1"/>
    </source>
</evidence>
<evidence type="ECO:0000256" key="7">
    <source>
        <dbReference type="ARBA" id="ARBA00022605"/>
    </source>
</evidence>
<keyword evidence="13 14" id="KW-0539">Nucleus</keyword>
<feature type="region of interest" description="Disordered" evidence="15">
    <location>
        <begin position="158"/>
        <end position="197"/>
    </location>
</feature>
<proteinExistence type="inferred from homology"/>
<evidence type="ECO:0000313" key="17">
    <source>
        <dbReference type="Proteomes" id="UP000429181"/>
    </source>
</evidence>
<keyword evidence="9 14" id="KW-0223">Dioxygenase</keyword>
<dbReference type="SUPFAM" id="SSF51182">
    <property type="entry name" value="RmlC-like cupins"/>
    <property type="match status" value="1"/>
</dbReference>
<evidence type="ECO:0000256" key="5">
    <source>
        <dbReference type="ARBA" id="ARBA00022490"/>
    </source>
</evidence>
<comment type="catalytic activity">
    <reaction evidence="14">
        <text>1,2-dihydroxy-5-(methylsulfanyl)pent-1-en-3-one + O2 = 3-(methylsulfanyl)propanoate + CO + formate + 2 H(+)</text>
        <dbReference type="Rhea" id="RHEA:14161"/>
        <dbReference type="ChEBI" id="CHEBI:15378"/>
        <dbReference type="ChEBI" id="CHEBI:15379"/>
        <dbReference type="ChEBI" id="CHEBI:15740"/>
        <dbReference type="ChEBI" id="CHEBI:17245"/>
        <dbReference type="ChEBI" id="CHEBI:49016"/>
        <dbReference type="ChEBI" id="CHEBI:49252"/>
        <dbReference type="EC" id="1.13.11.53"/>
    </reaction>
</comment>
<name>A0A4W2IMQ3_BOBOX</name>
<keyword evidence="10 14" id="KW-0560">Oxidoreductase</keyword>
<evidence type="ECO:0000256" key="3">
    <source>
        <dbReference type="ARBA" id="ARBA00004123"/>
    </source>
</evidence>
<dbReference type="GO" id="GO:0005737">
    <property type="term" value="C:cytoplasm"/>
    <property type="evidence" value="ECO:0007669"/>
    <property type="project" value="UniProtKB-SubCell"/>
</dbReference>
<keyword evidence="11 14" id="KW-0408">Iron</keyword>
<evidence type="ECO:0000256" key="1">
    <source>
        <dbReference type="ARBA" id="ARBA00000428"/>
    </source>
</evidence>
<feature type="binding site" evidence="14">
    <location>
        <position position="88"/>
    </location>
    <ligand>
        <name>Ni(2+)</name>
        <dbReference type="ChEBI" id="CHEBI:49786"/>
        <note>for nickel-dependent acireductone dioxygenase activity</note>
    </ligand>
</feature>
<comment type="subunit">
    <text evidence="14">Monomer. Interacts with MMP14.</text>
</comment>
<dbReference type="GO" id="GO:0005634">
    <property type="term" value="C:nucleus"/>
    <property type="evidence" value="ECO:0007669"/>
    <property type="project" value="UniProtKB-SubCell"/>
</dbReference>
<feature type="compositionally biased region" description="Gly residues" evidence="15">
    <location>
        <begin position="174"/>
        <end position="183"/>
    </location>
</feature>
<dbReference type="HAMAP" id="MF_03154">
    <property type="entry name" value="Salvage_MtnD_euk"/>
    <property type="match status" value="1"/>
</dbReference>
<accession>A0A4W2IMQ3</accession>
<dbReference type="CDD" id="cd02232">
    <property type="entry name" value="cupin_ARD"/>
    <property type="match status" value="1"/>
</dbReference>
<feature type="binding site" evidence="14">
    <location>
        <position position="94"/>
    </location>
    <ligand>
        <name>Fe(2+)</name>
        <dbReference type="ChEBI" id="CHEBI:29033"/>
        <note>for iron-dependent acireductone dioxygenase activity</note>
    </ligand>
</feature>
<dbReference type="EC" id="1.13.11.54" evidence="14"/>
<feature type="binding site" evidence="14">
    <location>
        <position position="88"/>
    </location>
    <ligand>
        <name>Fe(2+)</name>
        <dbReference type="ChEBI" id="CHEBI:29033"/>
        <note>for iron-dependent acireductone dioxygenase activity</note>
    </ligand>
</feature>
<comment type="pathway">
    <text evidence="14">Amino-acid biosynthesis; L-methionine biosynthesis via salvage pathway; L-methionine from S-methyl-5-thio-alpha-D-ribose 1-phosphate: step 5/6.</text>
</comment>
<keyword evidence="12 14" id="KW-0486">Methionine biosynthesis</keyword>
<feature type="compositionally biased region" description="Low complexity" evidence="15">
    <location>
        <begin position="158"/>
        <end position="173"/>
    </location>
</feature>
<evidence type="ECO:0000256" key="12">
    <source>
        <dbReference type="ARBA" id="ARBA00023167"/>
    </source>
</evidence>
<dbReference type="InterPro" id="IPR027496">
    <property type="entry name" value="ARD_euk"/>
</dbReference>
<dbReference type="AlphaFoldDB" id="A0A4W2IMQ3"/>
<evidence type="ECO:0000256" key="13">
    <source>
        <dbReference type="ARBA" id="ARBA00023242"/>
    </source>
</evidence>
<reference evidence="16 17" key="1">
    <citation type="submission" date="2018-11" db="EMBL/GenBank/DDBJ databases">
        <title>Haplotype-resolved cattle genomes.</title>
        <authorList>
            <person name="Low W.Y."/>
            <person name="Tearle R."/>
            <person name="Bickhart D.M."/>
            <person name="Rosen B.D."/>
            <person name="Koren S."/>
            <person name="Rhie A."/>
            <person name="Hiendleder S."/>
            <person name="Phillippy A.M."/>
            <person name="Smith T.P.L."/>
            <person name="Williams J.L."/>
        </authorList>
    </citation>
    <scope>NUCLEOTIDE SEQUENCE [LARGE SCALE GENOMIC DNA]</scope>
</reference>
<dbReference type="Pfam" id="PF03079">
    <property type="entry name" value="ARD"/>
    <property type="match status" value="1"/>
</dbReference>
<dbReference type="PANTHER" id="PTHR23418">
    <property type="entry name" value="ACIREDUCTONE DIOXYGENASE"/>
    <property type="match status" value="1"/>
</dbReference>
<dbReference type="GO" id="GO:0019509">
    <property type="term" value="P:L-methionine salvage from methylthioadenosine"/>
    <property type="evidence" value="ECO:0007669"/>
    <property type="project" value="UniProtKB-UniRule"/>
</dbReference>
<evidence type="ECO:0000256" key="11">
    <source>
        <dbReference type="ARBA" id="ARBA00023004"/>
    </source>
</evidence>
<comment type="cofactor">
    <cofactor evidence="2">
        <name>Ni(2+)</name>
        <dbReference type="ChEBI" id="CHEBI:49786"/>
    </cofactor>
</comment>
<dbReference type="GO" id="GO:0016151">
    <property type="term" value="F:nickel cation binding"/>
    <property type="evidence" value="ECO:0007669"/>
    <property type="project" value="UniProtKB-UniRule"/>
</dbReference>
<dbReference type="GO" id="GO:0010309">
    <property type="term" value="F:acireductone dioxygenase [iron(II)-requiring] activity"/>
    <property type="evidence" value="ECO:0007669"/>
    <property type="project" value="UniProtKB-UniRule"/>
</dbReference>
<evidence type="ECO:0000256" key="15">
    <source>
        <dbReference type="SAM" id="MobiDB-lite"/>
    </source>
</evidence>
<keyword evidence="8 14" id="KW-0479">Metal-binding</keyword>
<dbReference type="Ensembl" id="ENSBIXT00005042780.1">
    <property type="protein sequence ID" value="ENSBIXP00005044955.1"/>
    <property type="gene ID" value="ENSBIXG00005028808.1"/>
</dbReference>
<evidence type="ECO:0000256" key="8">
    <source>
        <dbReference type="ARBA" id="ARBA00022723"/>
    </source>
</evidence>
<evidence type="ECO:0000256" key="9">
    <source>
        <dbReference type="ARBA" id="ARBA00022964"/>
    </source>
</evidence>
<feature type="binding site" evidence="14">
    <location>
        <position position="90"/>
    </location>
    <ligand>
        <name>Fe(2+)</name>
        <dbReference type="ChEBI" id="CHEBI:29033"/>
        <note>for iron-dependent acireductone dioxygenase activity</note>
    </ligand>
</feature>
<dbReference type="GeneTree" id="ENSGT00390000008195"/>
<comment type="subcellular location">
    <subcellularLocation>
        <location evidence="4 14">Cell membrane</location>
        <topology evidence="4 14">Peripheral membrane protein</topology>
        <orientation evidence="4 14">Cytoplasmic side</orientation>
    </subcellularLocation>
    <subcellularLocation>
        <location evidence="14">Cytoplasm</location>
    </subcellularLocation>
    <subcellularLocation>
        <location evidence="3 14">Nucleus</location>
    </subcellularLocation>
    <text evidence="14">Localizes to the plasma membrane when complexed to MMP14.</text>
</comment>
<protein>
    <recommendedName>
        <fullName evidence="14">Acireductone dioxygenase</fullName>
    </recommendedName>
    <alternativeName>
        <fullName evidence="14">Acireductone dioxygenase (Fe(2+)-requiring)</fullName>
    </alternativeName>
    <alternativeName>
        <fullName evidence="14">Acireductone dioxygenase (Ni(2+)-requiring)</fullName>
    </alternativeName>
    <alternativeName>
        <fullName evidence="14">Membrane-type 1 matrix metalloproteinase cytoplasmic tail-binding protein 1</fullName>
        <shortName evidence="14">ARD</shortName>
        <shortName evidence="14">ARD'</shortName>
        <shortName evidence="14">Fe-ARD</shortName>
        <shortName evidence="14">MTCBP-1</shortName>
        <shortName evidence="14">Ni-ARD</shortName>
        <ecNumber evidence="14">1.13.11.53</ecNumber>
        <ecNumber evidence="14">1.13.11.54</ecNumber>
    </alternativeName>
</protein>
<evidence type="ECO:0000256" key="6">
    <source>
        <dbReference type="ARBA" id="ARBA00022596"/>
    </source>
</evidence>
<dbReference type="InterPro" id="IPR004313">
    <property type="entry name" value="ARD"/>
</dbReference>
<evidence type="ECO:0000256" key="2">
    <source>
        <dbReference type="ARBA" id="ARBA00001967"/>
    </source>
</evidence>
<dbReference type="PANTHER" id="PTHR23418:SF0">
    <property type="entry name" value="ACIREDUCTONE DIOXYGENASE"/>
    <property type="match status" value="1"/>
</dbReference>
<evidence type="ECO:0000256" key="10">
    <source>
        <dbReference type="ARBA" id="ARBA00023002"/>
    </source>
</evidence>
<sequence>MVEAWYMDEAADDPRLPHRAEPARPVGLEQLRRLGVLYWKLDADKYENDPELEKIRKERNYSWMDIITICKDKLPNYEEKIKMFFEEHLHLDEEIRYILDGSGYFDVRDQEDRWIRISMEKGDMITLPAGIYHRFTLDEKVGSRLLCRSVVCAPVGRSAPAAPGEDAASASGRGFAGAGGLQGRTGAHAQANGRRPSRGPCSFVIREHVCWASAVGCWSHGHGHRSRRRVVWGSLRGLGTDLRLTGVLSLKLRTRRGCAREGRSPHSWLQHLSLKVAVIRSSKVFLERRLAWQANVSRAQEPAESVRGWRPSFLLAELWDCFLSAYREPQPGCSCLMATGTHSGLLR</sequence>
<dbReference type="InterPro" id="IPR011051">
    <property type="entry name" value="RmlC_Cupin_sf"/>
</dbReference>
<keyword evidence="6 14" id="KW-0533">Nickel</keyword>
<keyword evidence="5 14" id="KW-0963">Cytoplasm</keyword>
<comment type="catalytic activity">
    <reaction evidence="1 14">
        <text>1,2-dihydroxy-5-(methylsulfanyl)pent-1-en-3-one + O2 = 4-methylsulfanyl-2-oxobutanoate + formate + 2 H(+)</text>
        <dbReference type="Rhea" id="RHEA:24504"/>
        <dbReference type="ChEBI" id="CHEBI:15378"/>
        <dbReference type="ChEBI" id="CHEBI:15379"/>
        <dbReference type="ChEBI" id="CHEBI:15740"/>
        <dbReference type="ChEBI" id="CHEBI:16723"/>
        <dbReference type="ChEBI" id="CHEBI:49252"/>
        <dbReference type="EC" id="1.13.11.54"/>
    </reaction>
</comment>
<comment type="cofactor">
    <cofactor evidence="14">
        <name>Fe(2+)</name>
        <dbReference type="ChEBI" id="CHEBI:29033"/>
    </cofactor>
    <cofactor evidence="14">
        <name>Ni(2+)</name>
        <dbReference type="ChEBI" id="CHEBI:49786"/>
    </cofactor>
    <text evidence="14">Binds either 1 Fe or Ni cation per monomer. Iron-binding promotes an acireductone dioxygenase reaction producing 2-keto-4-methylthiobutyrate, while nickel-binding promotes an acireductone dioxygenase reaction producing 3-(methylsulfanyl)propanoate.</text>
</comment>
<dbReference type="Proteomes" id="UP000429181">
    <property type="component" value="Chromosome 8"/>
</dbReference>
<feature type="binding site" evidence="14">
    <location>
        <position position="90"/>
    </location>
    <ligand>
        <name>Ni(2+)</name>
        <dbReference type="ChEBI" id="CHEBI:49786"/>
        <note>for nickel-dependent acireductone dioxygenase activity</note>
    </ligand>
</feature>
<dbReference type="FunFam" id="2.60.120.10:FF:000031">
    <property type="entry name" value="1,2-dihydroxy-3-keto-5-methylthiopentene dioxygenase"/>
    <property type="match status" value="1"/>
</dbReference>
<comment type="function">
    <text evidence="14">Catalyzes 2 different reactions between oxygen and the acireductone 1,2-dihydroxy-3-keto-5-methylthiopentene (DHK-MTPene) depending upon the metal bound in the active site. Fe-containing acireductone dioxygenase (Fe-ARD) produces formate and 2-keto-4-methylthiobutyrate (KMTB), the alpha-ketoacid precursor of methionine in the methionine recycle pathway. Ni-containing acireductone dioxygenase (Ni-ARD) produces methylthiopropionate, carbon monoxide and formate, and does not lie on the methionine recycle pathway. Also down-regulates cell migration mediated by MMP14.</text>
</comment>